<evidence type="ECO:0000256" key="1">
    <source>
        <dbReference type="SAM" id="MobiDB-lite"/>
    </source>
</evidence>
<accession>A0ABR2FUT3</accession>
<dbReference type="EMBL" id="JBBPBM010000004">
    <property type="protein sequence ID" value="KAK8588003.1"/>
    <property type="molecule type" value="Genomic_DNA"/>
</dbReference>
<feature type="compositionally biased region" description="Polar residues" evidence="1">
    <location>
        <begin position="377"/>
        <end position="387"/>
    </location>
</feature>
<evidence type="ECO:0000313" key="2">
    <source>
        <dbReference type="EMBL" id="KAK8588003.1"/>
    </source>
</evidence>
<organism evidence="2 3">
    <name type="scientific">Hibiscus sabdariffa</name>
    <name type="common">roselle</name>
    <dbReference type="NCBI Taxonomy" id="183260"/>
    <lineage>
        <taxon>Eukaryota</taxon>
        <taxon>Viridiplantae</taxon>
        <taxon>Streptophyta</taxon>
        <taxon>Embryophyta</taxon>
        <taxon>Tracheophyta</taxon>
        <taxon>Spermatophyta</taxon>
        <taxon>Magnoliopsida</taxon>
        <taxon>eudicotyledons</taxon>
        <taxon>Gunneridae</taxon>
        <taxon>Pentapetalae</taxon>
        <taxon>rosids</taxon>
        <taxon>malvids</taxon>
        <taxon>Malvales</taxon>
        <taxon>Malvaceae</taxon>
        <taxon>Malvoideae</taxon>
        <taxon>Hibiscus</taxon>
    </lineage>
</organism>
<dbReference type="InterPro" id="IPR040304">
    <property type="entry name" value="ATG8-IP-1/2"/>
</dbReference>
<reference evidence="2 3" key="1">
    <citation type="journal article" date="2024" name="G3 (Bethesda)">
        <title>Genome assembly of Hibiscus sabdariffa L. provides insights into metabolisms of medicinal natural products.</title>
        <authorList>
            <person name="Kim T."/>
        </authorList>
    </citation>
    <scope>NUCLEOTIDE SEQUENCE [LARGE SCALE GENOMIC DNA]</scope>
    <source>
        <strain evidence="2">TK-2024</strain>
        <tissue evidence="2">Old leaves</tissue>
    </source>
</reference>
<feature type="region of interest" description="Disordered" evidence="1">
    <location>
        <begin position="377"/>
        <end position="410"/>
    </location>
</feature>
<protein>
    <submittedName>
        <fullName evidence="2">Uncharacterized protein</fullName>
    </submittedName>
</protein>
<evidence type="ECO:0000313" key="3">
    <source>
        <dbReference type="Proteomes" id="UP001472677"/>
    </source>
</evidence>
<dbReference type="Proteomes" id="UP001472677">
    <property type="component" value="Unassembled WGS sequence"/>
</dbReference>
<dbReference type="PANTHER" id="PTHR34797:SF1">
    <property type="entry name" value="ATG8-INTERACTING PROTEIN 2"/>
    <property type="match status" value="1"/>
</dbReference>
<name>A0ABR2FUT3_9ROSI</name>
<comment type="caution">
    <text evidence="2">The sequence shown here is derived from an EMBL/GenBank/DDBJ whole genome shotgun (WGS) entry which is preliminary data.</text>
</comment>
<sequence>MLLSYFLGNVVLPAMPISPGNIKVLTMADNGEGDENIPRGNEWEVVSLTASAYAAAPGPKEVETMDDSKGDSYEVEEAETSRALFMSGHFVFPPSEHENLPLEPDNTSGHVGKDVVPESGVVEEGDRSRTKEEEDCSLKGLNVHEEFPGMQFFDKKDVTEFEEGTTLQGLDLINKDQSLYSAATFGSFHSEEALGGSTTTVSELIEATEQGFGFPSDVPESPKPLQDDKCDGSDLPCEAWWKRRAVSLYAHAKEANAFWSVFVAAAVMGLVILGQRWQQERWQALQHKWQFSINNEKTGRVLGSIYRLKEVIVGGHRQAQPQHYLGLHMSAQYNIAYYWLASNGGKTYFPSTANAKHTLLKVLIKLSLDSSHSSGAFHSVNQGSPQVTRRTTRSYSASSNAVESAKPTGSYKSTVNDLGFRQQPLSLEDLLSPFPGRRTQVLELLRLLGPLNSPLFPILVYGTPSTGKTSVTLQDSGYSYSSVKRCDRPSDFDNYLHEALENVVSNLKGNSGTSSSKMSGRPDGIKVEHVQDWDKNDLRRIFMANQANHKLYASFLKVTRHADELAAALSSLFKKYHEPLSDKEVAPGEEMKRKLSSQIQTHITSALNETFQVQSLPLLRAETNKETKKTNSSRMP</sequence>
<gene>
    <name evidence="2" type="ORF">V6N12_022464</name>
</gene>
<keyword evidence="3" id="KW-1185">Reference proteome</keyword>
<proteinExistence type="predicted"/>
<dbReference type="PANTHER" id="PTHR34797">
    <property type="entry name" value="ATG8-INTERACTING PROTEIN 2"/>
    <property type="match status" value="1"/>
</dbReference>